<sequence length="136" mass="14866">MRARRVPGGVRALERTTACGRRCGGGEKGDGPRRGRKPAAAKLFAGQERLASWFFSDMAGDTFWRQARHAVQERIQRLEWKEREGGPDGPRAGTGSQAQAQHPPERTGAHGAGSERWLEPLRGREGPLAGLAVRTE</sequence>
<dbReference type="AlphaFoldDB" id="A0A4S4C713"/>
<dbReference type="RefSeq" id="WP_136368357.1">
    <property type="nucleotide sequence ID" value="NZ_SSOB01000003.1"/>
</dbReference>
<evidence type="ECO:0000313" key="2">
    <source>
        <dbReference type="EMBL" id="THF83728.1"/>
    </source>
</evidence>
<feature type="compositionally biased region" description="Basic and acidic residues" evidence="1">
    <location>
        <begin position="116"/>
        <end position="125"/>
    </location>
</feature>
<dbReference type="Proteomes" id="UP000310636">
    <property type="component" value="Unassembled WGS sequence"/>
</dbReference>
<feature type="region of interest" description="Disordered" evidence="1">
    <location>
        <begin position="79"/>
        <end position="136"/>
    </location>
</feature>
<dbReference type="EMBL" id="SSOB01000003">
    <property type="protein sequence ID" value="THF83728.1"/>
    <property type="molecule type" value="Genomic_DNA"/>
</dbReference>
<name>A0A4S4C713_9BACL</name>
<comment type="caution">
    <text evidence="2">The sequence shown here is derived from an EMBL/GenBank/DDBJ whole genome shotgun (WGS) entry which is preliminary data.</text>
</comment>
<organism evidence="2 3">
    <name type="scientific">Cohnella fermenti</name>
    <dbReference type="NCBI Taxonomy" id="2565925"/>
    <lineage>
        <taxon>Bacteria</taxon>
        <taxon>Bacillati</taxon>
        <taxon>Bacillota</taxon>
        <taxon>Bacilli</taxon>
        <taxon>Bacillales</taxon>
        <taxon>Paenibacillaceae</taxon>
        <taxon>Cohnella</taxon>
    </lineage>
</organism>
<reference evidence="2 3" key="1">
    <citation type="submission" date="2019-04" db="EMBL/GenBank/DDBJ databases">
        <title>Cohnella sp. nov. isolated from preserved vegetables.</title>
        <authorList>
            <person name="Lin S.-Y."/>
            <person name="Hung M.-H."/>
            <person name="Young C.-C."/>
        </authorList>
    </citation>
    <scope>NUCLEOTIDE SEQUENCE [LARGE SCALE GENOMIC DNA]</scope>
    <source>
        <strain evidence="2 3">CC-MHH1044</strain>
    </source>
</reference>
<gene>
    <name evidence="2" type="ORF">E6C55_03295</name>
</gene>
<protein>
    <submittedName>
        <fullName evidence="2">Uncharacterized protein</fullName>
    </submittedName>
</protein>
<accession>A0A4S4C713</accession>
<evidence type="ECO:0000313" key="3">
    <source>
        <dbReference type="Proteomes" id="UP000310636"/>
    </source>
</evidence>
<evidence type="ECO:0000256" key="1">
    <source>
        <dbReference type="SAM" id="MobiDB-lite"/>
    </source>
</evidence>
<proteinExistence type="predicted"/>
<keyword evidence="3" id="KW-1185">Reference proteome</keyword>